<gene>
    <name evidence="10" type="ORF">IscW_ISCW005723</name>
</gene>
<comment type="subcellular location">
    <subcellularLocation>
        <location evidence="1">Secreted</location>
    </subcellularLocation>
</comment>
<feature type="non-terminal residue" evidence="10">
    <location>
        <position position="1"/>
    </location>
</feature>
<keyword evidence="5" id="KW-0677">Repeat</keyword>
<evidence type="ECO:0000256" key="4">
    <source>
        <dbReference type="ARBA" id="ARBA00022729"/>
    </source>
</evidence>
<dbReference type="SMART" id="SM00181">
    <property type="entry name" value="EGF"/>
    <property type="match status" value="2"/>
</dbReference>
<dbReference type="SUPFAM" id="SSF57196">
    <property type="entry name" value="EGF/Laminin"/>
    <property type="match status" value="2"/>
</dbReference>
<dbReference type="PANTHER" id="PTHR47333">
    <property type="entry name" value="VON WILLEBRAND FACTOR C AND EGF DOMAIN-CONTAINING PROTEIN"/>
    <property type="match status" value="1"/>
</dbReference>
<keyword evidence="4" id="KW-0732">Signal</keyword>
<evidence type="ECO:0000259" key="8">
    <source>
        <dbReference type="SMART" id="SM00179"/>
    </source>
</evidence>
<feature type="domain" description="EGF-like" evidence="9">
    <location>
        <begin position="3"/>
        <end position="40"/>
    </location>
</feature>
<evidence type="ECO:0000256" key="2">
    <source>
        <dbReference type="ARBA" id="ARBA00022525"/>
    </source>
</evidence>
<feature type="domain" description="EGF-like calcium-binding" evidence="8">
    <location>
        <begin position="41"/>
        <end position="79"/>
    </location>
</feature>
<keyword evidence="6" id="KW-1015">Disulfide bond</keyword>
<dbReference type="PaxDb" id="6945-B7PLT7"/>
<organism>
    <name type="scientific">Ixodes scapularis</name>
    <name type="common">Black-legged tick</name>
    <name type="synonym">Deer tick</name>
    <dbReference type="NCBI Taxonomy" id="6945"/>
    <lineage>
        <taxon>Eukaryota</taxon>
        <taxon>Metazoa</taxon>
        <taxon>Ecdysozoa</taxon>
        <taxon>Arthropoda</taxon>
        <taxon>Chelicerata</taxon>
        <taxon>Arachnida</taxon>
        <taxon>Acari</taxon>
        <taxon>Parasitiformes</taxon>
        <taxon>Ixodida</taxon>
        <taxon>Ixodoidea</taxon>
        <taxon>Ixodidae</taxon>
        <taxon>Ixodinae</taxon>
        <taxon>Ixodes</taxon>
    </lineage>
</organism>
<dbReference type="InterPro" id="IPR001881">
    <property type="entry name" value="EGF-like_Ca-bd_dom"/>
</dbReference>
<dbReference type="Gene3D" id="2.10.25.10">
    <property type="entry name" value="Laminin"/>
    <property type="match status" value="2"/>
</dbReference>
<evidence type="ECO:0000259" key="9">
    <source>
        <dbReference type="SMART" id="SM00181"/>
    </source>
</evidence>
<feature type="domain" description="EGF-like" evidence="9">
    <location>
        <begin position="44"/>
        <end position="79"/>
    </location>
</feature>
<keyword evidence="7" id="KW-0325">Glycoprotein</keyword>
<dbReference type="InterPro" id="IPR026823">
    <property type="entry name" value="cEGF"/>
</dbReference>
<dbReference type="FunFam" id="2.10.25.10:FF:000014">
    <property type="entry name" value="Latent-transforming growth factor beta-binding protein 3"/>
    <property type="match status" value="1"/>
</dbReference>
<dbReference type="InterPro" id="IPR018097">
    <property type="entry name" value="EGF_Ca-bd_CS"/>
</dbReference>
<dbReference type="VEuPathDB" id="VectorBase:ISCW005723"/>
<dbReference type="PROSITE" id="PS01187">
    <property type="entry name" value="EGF_CA"/>
    <property type="match status" value="1"/>
</dbReference>
<name>B7PLT7_IXOSC</name>
<reference evidence="10" key="1">
    <citation type="submission" date="2008-03" db="EMBL/GenBank/DDBJ databases">
        <title>Annotation of Ixodes scapularis.</title>
        <authorList>
            <consortium name="Ixodes scapularis Genome Project Consortium"/>
            <person name="Caler E."/>
            <person name="Hannick L.I."/>
            <person name="Bidwell S."/>
            <person name="Joardar V."/>
            <person name="Thiagarajan M."/>
            <person name="Amedeo P."/>
            <person name="Galinsky K.J."/>
            <person name="Schobel S."/>
            <person name="Inman J."/>
            <person name="Hostetler J."/>
            <person name="Miller J."/>
            <person name="Hammond M."/>
            <person name="Megy K."/>
            <person name="Lawson D."/>
            <person name="Kodira C."/>
            <person name="Sutton G."/>
            <person name="Meyer J."/>
            <person name="Hill C.A."/>
            <person name="Birren B."/>
            <person name="Nene V."/>
            <person name="Collins F."/>
            <person name="Alarcon-Chaidez F."/>
            <person name="Wikel S."/>
            <person name="Strausberg R."/>
        </authorList>
    </citation>
    <scope>NUCLEOTIDE SEQUENCE [LARGE SCALE GENOMIC DNA]</scope>
    <source>
        <strain evidence="10">Wikel colony</strain>
    </source>
</reference>
<keyword evidence="2" id="KW-0964">Secreted</keyword>
<dbReference type="Pfam" id="PF12662">
    <property type="entry name" value="cEGF"/>
    <property type="match status" value="1"/>
</dbReference>
<dbReference type="AlphaFoldDB" id="B7PLT7"/>
<dbReference type="SMART" id="SM00179">
    <property type="entry name" value="EGF_CA"/>
    <property type="match status" value="2"/>
</dbReference>
<sequence length="80" mass="8575">IEECSETKDDCQWSCLNTQGGYLCQCPVGFKLHQDNKSCVDVNECRTSNGGCQEGCVNLIGSFRCKCTTAGSSLAADGKK</sequence>
<evidence type="ECO:0000256" key="5">
    <source>
        <dbReference type="ARBA" id="ARBA00022737"/>
    </source>
</evidence>
<keyword evidence="3" id="KW-0245">EGF-like domain</keyword>
<feature type="non-terminal residue" evidence="10">
    <location>
        <position position="80"/>
    </location>
</feature>
<dbReference type="PANTHER" id="PTHR47333:SF4">
    <property type="entry name" value="EGF-LIKE DOMAIN-CONTAINING PROTEIN"/>
    <property type="match status" value="1"/>
</dbReference>
<dbReference type="VEuPathDB" id="VectorBase:ISCI005723"/>
<evidence type="ECO:0000256" key="1">
    <source>
        <dbReference type="ARBA" id="ARBA00004613"/>
    </source>
</evidence>
<dbReference type="STRING" id="6945.B7PLT7"/>
<dbReference type="EMBL" id="DS743146">
    <property type="protein sequence ID" value="EEC07559.1"/>
    <property type="molecule type" value="Genomic_DNA"/>
</dbReference>
<dbReference type="GO" id="GO:0005509">
    <property type="term" value="F:calcium ion binding"/>
    <property type="evidence" value="ECO:0007669"/>
    <property type="project" value="InterPro"/>
</dbReference>
<dbReference type="GO" id="GO:0005576">
    <property type="term" value="C:extracellular region"/>
    <property type="evidence" value="ECO:0007669"/>
    <property type="project" value="UniProtKB-SubCell"/>
</dbReference>
<protein>
    <submittedName>
        <fullName evidence="10">Uncharacterized protein</fullName>
    </submittedName>
</protein>
<evidence type="ECO:0000256" key="7">
    <source>
        <dbReference type="ARBA" id="ARBA00023180"/>
    </source>
</evidence>
<dbReference type="InterPro" id="IPR052080">
    <property type="entry name" value="vWF_C/EGF_Fibrillin"/>
</dbReference>
<evidence type="ECO:0000256" key="3">
    <source>
        <dbReference type="ARBA" id="ARBA00022536"/>
    </source>
</evidence>
<dbReference type="InterPro" id="IPR000742">
    <property type="entry name" value="EGF"/>
</dbReference>
<feature type="domain" description="EGF-like calcium-binding" evidence="8">
    <location>
        <begin position="1"/>
        <end position="40"/>
    </location>
</feature>
<dbReference type="PhylomeDB" id="B7PLT7"/>
<accession>B7PLT7</accession>
<proteinExistence type="predicted"/>
<evidence type="ECO:0000256" key="6">
    <source>
        <dbReference type="ARBA" id="ARBA00023157"/>
    </source>
</evidence>
<evidence type="ECO:0000313" key="10">
    <source>
        <dbReference type="EMBL" id="EEC07559.1"/>
    </source>
</evidence>